<keyword evidence="3" id="KW-1185">Reference proteome</keyword>
<dbReference type="RefSeq" id="WP_272092128.1">
    <property type="nucleotide sequence ID" value="NZ_JAQNDL010000005.1"/>
</dbReference>
<dbReference type="Proteomes" id="UP001221686">
    <property type="component" value="Unassembled WGS sequence"/>
</dbReference>
<evidence type="ECO:0000313" key="3">
    <source>
        <dbReference type="Proteomes" id="UP001221686"/>
    </source>
</evidence>
<evidence type="ECO:0000313" key="2">
    <source>
        <dbReference type="EMBL" id="MDC0723584.1"/>
    </source>
</evidence>
<dbReference type="EMBL" id="JAQNDL010000005">
    <property type="protein sequence ID" value="MDC0723584.1"/>
    <property type="molecule type" value="Genomic_DNA"/>
</dbReference>
<reference evidence="2 3" key="1">
    <citation type="submission" date="2022-11" db="EMBL/GenBank/DDBJ databases">
        <title>Minimal conservation of predation-associated metabolite biosynthetic gene clusters underscores biosynthetic potential of Myxococcota including descriptions for ten novel species: Archangium lansinium sp. nov., Myxococcus landrumus sp. nov., Nannocystis bai.</title>
        <authorList>
            <person name="Ahearne A."/>
            <person name="Stevens C."/>
            <person name="Dowd S."/>
        </authorList>
    </citation>
    <scope>NUCLEOTIDE SEQUENCE [LARGE SCALE GENOMIC DNA]</scope>
    <source>
        <strain evidence="2 3">BB15-2</strain>
    </source>
</reference>
<organism evidence="2 3">
    <name type="scientific">Nannocystis bainbridge</name>
    <dbReference type="NCBI Taxonomy" id="2995303"/>
    <lineage>
        <taxon>Bacteria</taxon>
        <taxon>Pseudomonadati</taxon>
        <taxon>Myxococcota</taxon>
        <taxon>Polyangia</taxon>
        <taxon>Nannocystales</taxon>
        <taxon>Nannocystaceae</taxon>
        <taxon>Nannocystis</taxon>
    </lineage>
</organism>
<evidence type="ECO:0000256" key="1">
    <source>
        <dbReference type="SAM" id="MobiDB-lite"/>
    </source>
</evidence>
<feature type="region of interest" description="Disordered" evidence="1">
    <location>
        <begin position="172"/>
        <end position="201"/>
    </location>
</feature>
<protein>
    <submittedName>
        <fullName evidence="2">Uncharacterized protein</fullName>
    </submittedName>
</protein>
<comment type="caution">
    <text evidence="2">The sequence shown here is derived from an EMBL/GenBank/DDBJ whole genome shotgun (WGS) entry which is preliminary data.</text>
</comment>
<accession>A0ABT5ECH9</accession>
<name>A0ABT5ECH9_9BACT</name>
<gene>
    <name evidence="2" type="ORF">POL25_42270</name>
</gene>
<proteinExistence type="predicted"/>
<sequence>MPAVASRMWRLSGRSGFGHGFGGSFCGGGGSGSTTVGACCDGSPRSGSDVVVVVVVVGRRTVGGCRDGFEPSTVGSGDVVVAELEVVESELLVVELESVGLEVFEAELGFEFEELEVLVVELELELVVVALGAGVRAKVISAPPPPTVCPIDQLWARARGAGGPAGTVTVVPAPTSGGRVPPPGGGASDGEEVGAPSGCVGGGRLGSNADIDDARGRVGMSVLGTSTTTVEEEVLTEVSILLGTGPPVDAQNRPPPIAAMLTVTSEPLMETVPPVEMSMPPG</sequence>